<evidence type="ECO:0008006" key="4">
    <source>
        <dbReference type="Google" id="ProtNLM"/>
    </source>
</evidence>
<dbReference type="OrthoDB" id="3248197at2759"/>
<gene>
    <name evidence="2" type="ORF">SCHPADRAFT_125402</name>
</gene>
<evidence type="ECO:0000313" key="2">
    <source>
        <dbReference type="EMBL" id="KLO18224.1"/>
    </source>
</evidence>
<dbReference type="InParanoid" id="A0A0H2S2G2"/>
<evidence type="ECO:0000313" key="3">
    <source>
        <dbReference type="Proteomes" id="UP000053477"/>
    </source>
</evidence>
<organism evidence="2 3">
    <name type="scientific">Schizopora paradoxa</name>
    <dbReference type="NCBI Taxonomy" id="27342"/>
    <lineage>
        <taxon>Eukaryota</taxon>
        <taxon>Fungi</taxon>
        <taxon>Dikarya</taxon>
        <taxon>Basidiomycota</taxon>
        <taxon>Agaricomycotina</taxon>
        <taxon>Agaricomycetes</taxon>
        <taxon>Hymenochaetales</taxon>
        <taxon>Schizoporaceae</taxon>
        <taxon>Schizopora</taxon>
    </lineage>
</organism>
<dbReference type="AlphaFoldDB" id="A0A0H2S2G2"/>
<protein>
    <recommendedName>
        <fullName evidence="4">F-box domain-containing protein</fullName>
    </recommendedName>
</protein>
<proteinExistence type="predicted"/>
<sequence length="549" mass="62851">MKLAAAALERSEHACCLCATILPFPFFHILSRRHENYDSNNPSNSRYTMASSKTDAIACQQGPLHTSRELETLDDRGTLTSTPRSNQSRSSFAQDPPAELLSEILLHNLPTHYMTSMKADTAAEWQALFSAMFPNNVACVSQTWRHVALSTHALWSTWFVELENPSPEGLAILHRFLERFIDRSGSRMPRPHIRFIGTSTCMTSQICWAFSPLLQCQERWENAEICHGWVEEEVLGFPLDFSRLSSLQALTAHGSMWNCIDEEFKYIFNQDLALPPLMDFRKLSSLRSAELIEIPLRAYFPFLYATPNLTELVIYIDDEIDRLKNTFPRRVCLPCLRKLELQRLHPWREYSDLAQDPNRMQISLLYFLEFGALEELTINGAALPALLLLDFTIRFSKINITLRTLRFSKGVVPVCYGNDIVYVSALLGSLQNLRHLEFYGESSVAMLPLFILLEDGTERFILCPLLETFVLSGVTSIGGDDRDFLSQIVSKRWNAPERSIRAISFINCKYFDMLDLDEQRPKDLLDIPGSDSYIKEGLQLRFSKTEVFQ</sequence>
<dbReference type="SUPFAM" id="SSF52047">
    <property type="entry name" value="RNI-like"/>
    <property type="match status" value="1"/>
</dbReference>
<feature type="region of interest" description="Disordered" evidence="1">
    <location>
        <begin position="75"/>
        <end position="95"/>
    </location>
</feature>
<accession>A0A0H2S2G2</accession>
<dbReference type="EMBL" id="KQ085896">
    <property type="protein sequence ID" value="KLO18224.1"/>
    <property type="molecule type" value="Genomic_DNA"/>
</dbReference>
<keyword evidence="3" id="KW-1185">Reference proteome</keyword>
<name>A0A0H2S2G2_9AGAM</name>
<dbReference type="Proteomes" id="UP000053477">
    <property type="component" value="Unassembled WGS sequence"/>
</dbReference>
<feature type="compositionally biased region" description="Polar residues" evidence="1">
    <location>
        <begin position="78"/>
        <end position="93"/>
    </location>
</feature>
<reference evidence="2 3" key="1">
    <citation type="submission" date="2015-04" db="EMBL/GenBank/DDBJ databases">
        <title>Complete genome sequence of Schizopora paradoxa KUC8140, a cosmopolitan wood degrader in East Asia.</title>
        <authorList>
            <consortium name="DOE Joint Genome Institute"/>
            <person name="Min B."/>
            <person name="Park H."/>
            <person name="Jang Y."/>
            <person name="Kim J.-J."/>
            <person name="Kim K.H."/>
            <person name="Pangilinan J."/>
            <person name="Lipzen A."/>
            <person name="Riley R."/>
            <person name="Grigoriev I.V."/>
            <person name="Spatafora J.W."/>
            <person name="Choi I.-G."/>
        </authorList>
    </citation>
    <scope>NUCLEOTIDE SEQUENCE [LARGE SCALE GENOMIC DNA]</scope>
    <source>
        <strain evidence="2 3">KUC8140</strain>
    </source>
</reference>
<evidence type="ECO:0000256" key="1">
    <source>
        <dbReference type="SAM" id="MobiDB-lite"/>
    </source>
</evidence>